<dbReference type="SUPFAM" id="SSF143870">
    <property type="entry name" value="PF0523-like"/>
    <property type="match status" value="1"/>
</dbReference>
<sequence>MEHECEIRQGIVDIPSLPAFLESVREIAGATGTHIIFFDAEKIAGKGHARKAVGHAVRSWREGRAIANSLEMEALLYAAGTRQCRVAMDLGLHEGENRCYVCICPPAPAAAEALERTVHWDEGDWEEIDGAKKMRLMERYAITAEELAAAGGRIRPLVFERIALLEVNR</sequence>
<comment type="caution">
    <text evidence="1">The sequence shown here is derived from an EMBL/GenBank/DDBJ whole genome shotgun (WGS) entry which is preliminary data.</text>
</comment>
<accession>A0A7K4HNX9</accession>
<dbReference type="PIRSF" id="PIRSF022062">
    <property type="entry name" value="UCP022062"/>
    <property type="match status" value="1"/>
</dbReference>
<evidence type="ECO:0000313" key="1">
    <source>
        <dbReference type="EMBL" id="NVO66961.1"/>
    </source>
</evidence>
<dbReference type="RefSeq" id="WP_176788604.1">
    <property type="nucleotide sequence ID" value="NZ_JABXWR010000001.1"/>
</dbReference>
<reference evidence="1 2" key="1">
    <citation type="submission" date="2020-06" db="EMBL/GenBank/DDBJ databases">
        <title>Methanofollis fontis sp. nov., a methanogen isolated from marine sediments near a cold seep at Four-Way Closure Ridge offshore southwestern Taiwan.</title>
        <authorList>
            <person name="Chen S.-C."/>
            <person name="Teng N.-H."/>
            <person name="Lin Y.-S."/>
            <person name="Lai M.-C."/>
            <person name="Chen H.-H."/>
            <person name="Wang C.-C."/>
        </authorList>
    </citation>
    <scope>NUCLEOTIDE SEQUENCE [LARGE SCALE GENOMIC DNA]</scope>
    <source>
        <strain evidence="1 2">DSM 2702</strain>
    </source>
</reference>
<dbReference type="AlphaFoldDB" id="A0A7K4HNX9"/>
<dbReference type="Proteomes" id="UP000570823">
    <property type="component" value="Unassembled WGS sequence"/>
</dbReference>
<organism evidence="1 2">
    <name type="scientific">Methanofollis tationis</name>
    <dbReference type="NCBI Taxonomy" id="81417"/>
    <lineage>
        <taxon>Archaea</taxon>
        <taxon>Methanobacteriati</taxon>
        <taxon>Methanobacteriota</taxon>
        <taxon>Stenosarchaea group</taxon>
        <taxon>Methanomicrobia</taxon>
        <taxon>Methanomicrobiales</taxon>
        <taxon>Methanomicrobiaceae</taxon>
        <taxon>Methanofollis</taxon>
    </lineage>
</organism>
<name>A0A7K4HNX9_9EURY</name>
<dbReference type="InterPro" id="IPR036504">
    <property type="entry name" value="CGI121/TPRKB_sf"/>
</dbReference>
<protein>
    <recommendedName>
        <fullName evidence="3">KEOPS complex component</fullName>
    </recommendedName>
</protein>
<dbReference type="Gene3D" id="3.30.2380.10">
    <property type="entry name" value="CGI121/TPRKB"/>
    <property type="match status" value="1"/>
</dbReference>
<gene>
    <name evidence="1" type="ORF">HWN36_06480</name>
</gene>
<dbReference type="OrthoDB" id="69587at2157"/>
<dbReference type="NCBIfam" id="NF011465">
    <property type="entry name" value="PRK14886.1-1"/>
    <property type="match status" value="1"/>
</dbReference>
<proteinExistence type="predicted"/>
<dbReference type="EMBL" id="JABXWR010000001">
    <property type="protein sequence ID" value="NVO66961.1"/>
    <property type="molecule type" value="Genomic_DNA"/>
</dbReference>
<evidence type="ECO:0000313" key="2">
    <source>
        <dbReference type="Proteomes" id="UP000570823"/>
    </source>
</evidence>
<dbReference type="InterPro" id="IPR016799">
    <property type="entry name" value="UCP022062"/>
</dbReference>
<keyword evidence="2" id="KW-1185">Reference proteome</keyword>
<evidence type="ECO:0008006" key="3">
    <source>
        <dbReference type="Google" id="ProtNLM"/>
    </source>
</evidence>